<sequence>MLEIRNLHLAAGEQVLLNGVSTRFEPGRVHAIIGPNGTGKSTLLRTVFGENKPAGGEVWFDGINQASCKGSTWRHLFGYMPQDSHIAADLSVLEVVLMGQMDRLGMRVSDSQLTQALQALDSVGLLHLAHRPIHAVSGGQRQLCLFAQVLLRNPRVMLLDEPVSALDLKHQMVLLEQARALTRERGWITIMVLHDLNLTAQFADIILALSGGRLLACGSPQKTLTPQADSGPL</sequence>
<dbReference type="Gene3D" id="3.40.50.300">
    <property type="entry name" value="P-loop containing nucleotide triphosphate hydrolases"/>
    <property type="match status" value="1"/>
</dbReference>
<evidence type="ECO:0000256" key="3">
    <source>
        <dbReference type="ARBA" id="ARBA00022741"/>
    </source>
</evidence>
<name>A0ABU3KN35_9BURK</name>
<protein>
    <submittedName>
        <fullName evidence="8">ABC transporter ATP-binding protein</fullName>
    </submittedName>
</protein>
<keyword evidence="2" id="KW-1003">Cell membrane</keyword>
<keyword evidence="3" id="KW-0547">Nucleotide-binding</keyword>
<keyword evidence="2" id="KW-0472">Membrane</keyword>
<evidence type="ECO:0000313" key="9">
    <source>
        <dbReference type="Proteomes" id="UP001321700"/>
    </source>
</evidence>
<gene>
    <name evidence="8" type="ORF">RAE19_09000</name>
</gene>
<accession>A0ABU3KN35</accession>
<dbReference type="GO" id="GO:0005524">
    <property type="term" value="F:ATP binding"/>
    <property type="evidence" value="ECO:0007669"/>
    <property type="project" value="UniProtKB-KW"/>
</dbReference>
<evidence type="ECO:0000256" key="2">
    <source>
        <dbReference type="ARBA" id="ARBA00022475"/>
    </source>
</evidence>
<evidence type="ECO:0000313" key="8">
    <source>
        <dbReference type="EMBL" id="MDT7518842.1"/>
    </source>
</evidence>
<organism evidence="8 9">
    <name type="scientific">Rhodoferax potami</name>
    <dbReference type="NCBI Taxonomy" id="3068338"/>
    <lineage>
        <taxon>Bacteria</taxon>
        <taxon>Pseudomonadati</taxon>
        <taxon>Pseudomonadota</taxon>
        <taxon>Betaproteobacteria</taxon>
        <taxon>Burkholderiales</taxon>
        <taxon>Comamonadaceae</taxon>
        <taxon>Rhodoferax</taxon>
    </lineage>
</organism>
<keyword evidence="9" id="KW-1185">Reference proteome</keyword>
<dbReference type="SUPFAM" id="SSF52540">
    <property type="entry name" value="P-loop containing nucleoside triphosphate hydrolases"/>
    <property type="match status" value="1"/>
</dbReference>
<dbReference type="SMART" id="SM00382">
    <property type="entry name" value="AAA"/>
    <property type="match status" value="1"/>
</dbReference>
<proteinExistence type="predicted"/>
<reference evidence="8 9" key="1">
    <citation type="submission" date="2023-08" db="EMBL/GenBank/DDBJ databases">
        <title>Rhodoferax potami sp. nov. and Rhodoferax mekongensis sp. nov., isolated from the Mekong River in Thailand.</title>
        <authorList>
            <person name="Kitikhun S."/>
            <person name="Charoenyingcharoen P."/>
            <person name="Siriarchawattana P."/>
            <person name="Likhitrattanapisal S."/>
            <person name="Nilsakha T."/>
            <person name="Chanpet A."/>
            <person name="Rattanawaree P."/>
            <person name="Ingsriswang S."/>
        </authorList>
    </citation>
    <scope>NUCLEOTIDE SEQUENCE [LARGE SCALE GENOMIC DNA]</scope>
    <source>
        <strain evidence="8 9">TBRC 17660</strain>
    </source>
</reference>
<dbReference type="CDD" id="cd03214">
    <property type="entry name" value="ABC_Iron-Siderophores_B12_Hemin"/>
    <property type="match status" value="1"/>
</dbReference>
<dbReference type="InterPro" id="IPR003439">
    <property type="entry name" value="ABC_transporter-like_ATP-bd"/>
</dbReference>
<dbReference type="PANTHER" id="PTHR42794:SF1">
    <property type="entry name" value="HEMIN IMPORT ATP-BINDING PROTEIN HMUV"/>
    <property type="match status" value="1"/>
</dbReference>
<dbReference type="Proteomes" id="UP001321700">
    <property type="component" value="Unassembled WGS sequence"/>
</dbReference>
<dbReference type="InterPro" id="IPR003593">
    <property type="entry name" value="AAA+_ATPase"/>
</dbReference>
<comment type="caution">
    <text evidence="8">The sequence shown here is derived from an EMBL/GenBank/DDBJ whole genome shotgun (WGS) entry which is preliminary data.</text>
</comment>
<evidence type="ECO:0000256" key="6">
    <source>
        <dbReference type="ARBA" id="ARBA00037066"/>
    </source>
</evidence>
<dbReference type="EMBL" id="JAVBIK010000001">
    <property type="protein sequence ID" value="MDT7518842.1"/>
    <property type="molecule type" value="Genomic_DNA"/>
</dbReference>
<evidence type="ECO:0000259" key="7">
    <source>
        <dbReference type="PROSITE" id="PS50893"/>
    </source>
</evidence>
<dbReference type="Pfam" id="PF00005">
    <property type="entry name" value="ABC_tran"/>
    <property type="match status" value="1"/>
</dbReference>
<keyword evidence="4 8" id="KW-0067">ATP-binding</keyword>
<evidence type="ECO:0000256" key="1">
    <source>
        <dbReference type="ARBA" id="ARBA00022448"/>
    </source>
</evidence>
<keyword evidence="1" id="KW-0813">Transport</keyword>
<evidence type="ECO:0000256" key="5">
    <source>
        <dbReference type="ARBA" id="ARBA00022967"/>
    </source>
</evidence>
<dbReference type="RefSeq" id="WP_313874558.1">
    <property type="nucleotide sequence ID" value="NZ_JAVBIK010000001.1"/>
</dbReference>
<dbReference type="InterPro" id="IPR027417">
    <property type="entry name" value="P-loop_NTPase"/>
</dbReference>
<keyword evidence="5" id="KW-1278">Translocase</keyword>
<comment type="function">
    <text evidence="6">Part of the ABC transporter complex HmuTUV involved in hemin import. Responsible for energy coupling to the transport system.</text>
</comment>
<dbReference type="PROSITE" id="PS50893">
    <property type="entry name" value="ABC_TRANSPORTER_2"/>
    <property type="match status" value="1"/>
</dbReference>
<dbReference type="PANTHER" id="PTHR42794">
    <property type="entry name" value="HEMIN IMPORT ATP-BINDING PROTEIN HMUV"/>
    <property type="match status" value="1"/>
</dbReference>
<evidence type="ECO:0000256" key="4">
    <source>
        <dbReference type="ARBA" id="ARBA00022840"/>
    </source>
</evidence>
<feature type="domain" description="ABC transporter" evidence="7">
    <location>
        <begin position="2"/>
        <end position="233"/>
    </location>
</feature>